<proteinExistence type="predicted"/>
<evidence type="ECO:0008006" key="2">
    <source>
        <dbReference type="Google" id="ProtNLM"/>
    </source>
</evidence>
<organism evidence="1">
    <name type="scientific">marine metagenome</name>
    <dbReference type="NCBI Taxonomy" id="408172"/>
    <lineage>
        <taxon>unclassified sequences</taxon>
        <taxon>metagenomes</taxon>
        <taxon>ecological metagenomes</taxon>
    </lineage>
</organism>
<dbReference type="SUPFAM" id="SSF52540">
    <property type="entry name" value="P-loop containing nucleoside triphosphate hydrolases"/>
    <property type="match status" value="1"/>
</dbReference>
<accession>A0A382D071</accession>
<feature type="non-terminal residue" evidence="1">
    <location>
        <position position="124"/>
    </location>
</feature>
<protein>
    <recommendedName>
        <fullName evidence="2">SNF2 N-terminal domain-containing protein</fullName>
    </recommendedName>
</protein>
<sequence length="124" mass="14296">MKYKFKTKPYEHQLKALEMSWSKSYFAYFMEMGTGKSKVLLDNIAMLYDQGKINGALIIAPKGVIGTWYKQEIPTHLPDHIENETILWQANITKGQSQKLGRLFKVGEELHVLIMNVEAFSTQK</sequence>
<gene>
    <name evidence="1" type="ORF">METZ01_LOCUS183827</name>
</gene>
<reference evidence="1" key="1">
    <citation type="submission" date="2018-05" db="EMBL/GenBank/DDBJ databases">
        <authorList>
            <person name="Lanie J.A."/>
            <person name="Ng W.-L."/>
            <person name="Kazmierczak K.M."/>
            <person name="Andrzejewski T.M."/>
            <person name="Davidsen T.M."/>
            <person name="Wayne K.J."/>
            <person name="Tettelin H."/>
            <person name="Glass J.I."/>
            <person name="Rusch D."/>
            <person name="Podicherti R."/>
            <person name="Tsui H.-C.T."/>
            <person name="Winkler M.E."/>
        </authorList>
    </citation>
    <scope>NUCLEOTIDE SEQUENCE</scope>
</reference>
<dbReference type="InterPro" id="IPR027417">
    <property type="entry name" value="P-loop_NTPase"/>
</dbReference>
<evidence type="ECO:0000313" key="1">
    <source>
        <dbReference type="EMBL" id="SVB30973.1"/>
    </source>
</evidence>
<dbReference type="InterPro" id="IPR038718">
    <property type="entry name" value="SNF2-like_sf"/>
</dbReference>
<dbReference type="Gene3D" id="3.40.50.10810">
    <property type="entry name" value="Tandem AAA-ATPase domain"/>
    <property type="match status" value="1"/>
</dbReference>
<dbReference type="EMBL" id="UINC01036660">
    <property type="protein sequence ID" value="SVB30973.1"/>
    <property type="molecule type" value="Genomic_DNA"/>
</dbReference>
<dbReference type="AlphaFoldDB" id="A0A382D071"/>
<name>A0A382D071_9ZZZZ</name>